<gene>
    <name evidence="1" type="ORF">SEVIR_4G212301v2</name>
</gene>
<protein>
    <submittedName>
        <fullName evidence="1">Uncharacterized protein</fullName>
    </submittedName>
</protein>
<evidence type="ECO:0000313" key="2">
    <source>
        <dbReference type="Proteomes" id="UP000298652"/>
    </source>
</evidence>
<reference evidence="1" key="1">
    <citation type="submission" date="2019-03" db="EMBL/GenBank/DDBJ databases">
        <title>WGS assembly of Setaria viridis.</title>
        <authorList>
            <person name="Huang P."/>
            <person name="Jenkins J."/>
            <person name="Grimwood J."/>
            <person name="Barry K."/>
            <person name="Healey A."/>
            <person name="Mamidi S."/>
            <person name="Sreedasyam A."/>
            <person name="Shu S."/>
            <person name="Feldman M."/>
            <person name="Wu J."/>
            <person name="Yu Y."/>
            <person name="Chen C."/>
            <person name="Johnson J."/>
            <person name="Rokhsar D."/>
            <person name="Baxter I."/>
            <person name="Schmutz J."/>
            <person name="Brutnell T."/>
            <person name="Kellogg E."/>
        </authorList>
    </citation>
    <scope>NUCLEOTIDE SEQUENCE [LARGE SCALE GENOMIC DNA]</scope>
</reference>
<name>A0A4U6UZM7_SETVI</name>
<dbReference type="AlphaFoldDB" id="A0A4U6UZM7"/>
<accession>A0A4U6UZM7</accession>
<proteinExistence type="predicted"/>
<evidence type="ECO:0000313" key="1">
    <source>
        <dbReference type="EMBL" id="TKW22178.1"/>
    </source>
</evidence>
<keyword evidence="2" id="KW-1185">Reference proteome</keyword>
<sequence length="136" mass="14724">MDSQMVVATLQADRDRAREDLTVVTGELEQFHNIAMVACEALQPPSRSSNTLGHLSSLPDRVQSAIHSAYFLGAHTTLSMAASYYGKLDLAALVGGFAPILEVELLSIESEVTPCTQALTERIPPELELGKEVKKN</sequence>
<organism evidence="1 2">
    <name type="scientific">Setaria viridis</name>
    <name type="common">Green bristlegrass</name>
    <name type="synonym">Setaria italica subsp. viridis</name>
    <dbReference type="NCBI Taxonomy" id="4556"/>
    <lineage>
        <taxon>Eukaryota</taxon>
        <taxon>Viridiplantae</taxon>
        <taxon>Streptophyta</taxon>
        <taxon>Embryophyta</taxon>
        <taxon>Tracheophyta</taxon>
        <taxon>Spermatophyta</taxon>
        <taxon>Magnoliopsida</taxon>
        <taxon>Liliopsida</taxon>
        <taxon>Poales</taxon>
        <taxon>Poaceae</taxon>
        <taxon>PACMAD clade</taxon>
        <taxon>Panicoideae</taxon>
        <taxon>Panicodae</taxon>
        <taxon>Paniceae</taxon>
        <taxon>Cenchrinae</taxon>
        <taxon>Setaria</taxon>
    </lineage>
</organism>
<dbReference type="Proteomes" id="UP000298652">
    <property type="component" value="Chromosome 4"/>
</dbReference>
<dbReference type="Gramene" id="TKW22178">
    <property type="protein sequence ID" value="TKW22178"/>
    <property type="gene ID" value="SEVIR_4G212301v2"/>
</dbReference>
<dbReference type="EMBL" id="CM016555">
    <property type="protein sequence ID" value="TKW22178.1"/>
    <property type="molecule type" value="Genomic_DNA"/>
</dbReference>